<dbReference type="Proteomes" id="UP001268577">
    <property type="component" value="Unassembled WGS sequence"/>
</dbReference>
<organism evidence="2 3">
    <name type="scientific">Vagococcus carniphilus</name>
    <dbReference type="NCBI Taxonomy" id="218144"/>
    <lineage>
        <taxon>Bacteria</taxon>
        <taxon>Bacillati</taxon>
        <taxon>Bacillota</taxon>
        <taxon>Bacilli</taxon>
        <taxon>Lactobacillales</taxon>
        <taxon>Enterococcaceae</taxon>
        <taxon>Vagococcus</taxon>
    </lineage>
</organism>
<reference evidence="2" key="1">
    <citation type="submission" date="2023-03" db="EMBL/GenBank/DDBJ databases">
        <authorList>
            <person name="Shen W."/>
            <person name="Cai J."/>
        </authorList>
    </citation>
    <scope>NUCLEOTIDE SEQUENCE</scope>
    <source>
        <strain evidence="2">P96-3</strain>
    </source>
</reference>
<keyword evidence="2" id="KW-0762">Sugar transport</keyword>
<dbReference type="InterPro" id="IPR002178">
    <property type="entry name" value="PTS_EIIA_type-2_dom"/>
</dbReference>
<accession>A0AAW8U9U7</accession>
<dbReference type="EMBL" id="JARQBZ010000010">
    <property type="protein sequence ID" value="MDT2833770.1"/>
    <property type="molecule type" value="Genomic_DNA"/>
</dbReference>
<proteinExistence type="predicted"/>
<name>A0AAW8U9U7_9ENTE</name>
<dbReference type="PANTHER" id="PTHR47738">
    <property type="entry name" value="PTS SYSTEM FRUCTOSE-LIKE EIIA COMPONENT-RELATED"/>
    <property type="match status" value="1"/>
</dbReference>
<keyword evidence="2" id="KW-0813">Transport</keyword>
<dbReference type="CDD" id="cd00211">
    <property type="entry name" value="PTS_IIA_fru"/>
    <property type="match status" value="1"/>
</dbReference>
<dbReference type="Pfam" id="PF00359">
    <property type="entry name" value="PTS_EIIA_2"/>
    <property type="match status" value="1"/>
</dbReference>
<sequence length="163" mass="19114">MNYKDLFKYLTPSLSFFNKNIFSKDELFKDIYEHAFKQNYVTEEFLEKIELREEKFPTGIELGTIGAAIPHTDAEYVKNEFVSVYVLEEPIIFQSMEDSTQDVQVSIVFVLGIKEAHSQLEMLQTLIALMQDEDLIHRFKDLKNFGEMKLLLTEEGEKKNEKN</sequence>
<dbReference type="PROSITE" id="PS51094">
    <property type="entry name" value="PTS_EIIA_TYPE_2"/>
    <property type="match status" value="1"/>
</dbReference>
<dbReference type="AlphaFoldDB" id="A0AAW8U9U7"/>
<protein>
    <submittedName>
        <fullName evidence="2">PTS sugar transporter subunit IIA</fullName>
    </submittedName>
</protein>
<dbReference type="InterPro" id="IPR051541">
    <property type="entry name" value="PTS_SugarTrans_NitroReg"/>
</dbReference>
<dbReference type="InterPro" id="IPR016152">
    <property type="entry name" value="PTrfase/Anion_transptr"/>
</dbReference>
<dbReference type="PANTHER" id="PTHR47738:SF3">
    <property type="entry name" value="PHOSPHOTRANSFERASE SYSTEM MANNITOL_FRUCTOSE-SPECIFIC IIA DOMAIN CONTAINING PROTEIN"/>
    <property type="match status" value="1"/>
</dbReference>
<evidence type="ECO:0000313" key="2">
    <source>
        <dbReference type="EMBL" id="MDT2833770.1"/>
    </source>
</evidence>
<gene>
    <name evidence="2" type="ORF">P7H70_06855</name>
</gene>
<dbReference type="Gene3D" id="3.40.930.10">
    <property type="entry name" value="Mannitol-specific EII, Chain A"/>
    <property type="match status" value="1"/>
</dbReference>
<evidence type="ECO:0000313" key="3">
    <source>
        <dbReference type="Proteomes" id="UP001268577"/>
    </source>
</evidence>
<dbReference type="SUPFAM" id="SSF55804">
    <property type="entry name" value="Phoshotransferase/anion transport protein"/>
    <property type="match status" value="1"/>
</dbReference>
<dbReference type="RefSeq" id="WP_311877189.1">
    <property type="nucleotide sequence ID" value="NZ_JARQBZ010000010.1"/>
</dbReference>
<evidence type="ECO:0000259" key="1">
    <source>
        <dbReference type="PROSITE" id="PS51094"/>
    </source>
</evidence>
<feature type="domain" description="PTS EIIA type-2" evidence="1">
    <location>
        <begin position="8"/>
        <end position="155"/>
    </location>
</feature>
<comment type="caution">
    <text evidence="2">The sequence shown here is derived from an EMBL/GenBank/DDBJ whole genome shotgun (WGS) entry which is preliminary data.</text>
</comment>